<dbReference type="InterPro" id="IPR035969">
    <property type="entry name" value="Rab-GAP_TBC_sf"/>
</dbReference>
<feature type="compositionally biased region" description="Basic residues" evidence="1">
    <location>
        <begin position="1"/>
        <end position="12"/>
    </location>
</feature>
<keyword evidence="2" id="KW-0812">Transmembrane</keyword>
<keyword evidence="2" id="KW-1133">Transmembrane helix</keyword>
<dbReference type="EMBL" id="CAKMRJ010002223">
    <property type="protein sequence ID" value="CAH1428075.1"/>
    <property type="molecule type" value="Genomic_DNA"/>
</dbReference>
<evidence type="ECO:0000313" key="5">
    <source>
        <dbReference type="Proteomes" id="UP001157418"/>
    </source>
</evidence>
<comment type="caution">
    <text evidence="4">The sequence shown here is derived from an EMBL/GenBank/DDBJ whole genome shotgun (WGS) entry which is preliminary data.</text>
</comment>
<dbReference type="PROSITE" id="PS50086">
    <property type="entry name" value="TBC_RABGAP"/>
    <property type="match status" value="1"/>
</dbReference>
<feature type="transmembrane region" description="Helical" evidence="2">
    <location>
        <begin position="79"/>
        <end position="97"/>
    </location>
</feature>
<evidence type="ECO:0000256" key="1">
    <source>
        <dbReference type="SAM" id="MobiDB-lite"/>
    </source>
</evidence>
<sequence length="149" mass="17690">MMNAHVKRKISRTKSEEAPETENVASIEDSEDEFYDLDRNLQFHGNRNWSFLSKVECQWLLGESYGKLLWVSRLDTLRITIRIFYFLIVRLITMWISKFKKYMKQDFPQTFPRHPALDEGGRNALRCLLITYARHNPSVGYCQVNIQLI</sequence>
<feature type="domain" description="Rab-GAP TBC" evidence="3">
    <location>
        <begin position="60"/>
        <end position="149"/>
    </location>
</feature>
<dbReference type="SUPFAM" id="SSF47923">
    <property type="entry name" value="Ypt/Rab-GAP domain of gyp1p"/>
    <property type="match status" value="1"/>
</dbReference>
<keyword evidence="5" id="KW-1185">Reference proteome</keyword>
<dbReference type="AlphaFoldDB" id="A0AAU9MP29"/>
<keyword evidence="2" id="KW-0472">Membrane</keyword>
<reference evidence="4 5" key="1">
    <citation type="submission" date="2022-01" db="EMBL/GenBank/DDBJ databases">
        <authorList>
            <person name="Xiong W."/>
            <person name="Schranz E."/>
        </authorList>
    </citation>
    <scope>NUCLEOTIDE SEQUENCE [LARGE SCALE GENOMIC DNA]</scope>
</reference>
<protein>
    <recommendedName>
        <fullName evidence="3">Rab-GAP TBC domain-containing protein</fullName>
    </recommendedName>
</protein>
<feature type="region of interest" description="Disordered" evidence="1">
    <location>
        <begin position="1"/>
        <end position="24"/>
    </location>
</feature>
<accession>A0AAU9MP29</accession>
<proteinExistence type="predicted"/>
<dbReference type="Gene3D" id="1.10.8.270">
    <property type="entry name" value="putative rabgap domain of human tbc1 domain family member 14 like domains"/>
    <property type="match status" value="1"/>
</dbReference>
<dbReference type="Pfam" id="PF00566">
    <property type="entry name" value="RabGAP-TBC"/>
    <property type="match status" value="1"/>
</dbReference>
<dbReference type="Proteomes" id="UP001157418">
    <property type="component" value="Unassembled WGS sequence"/>
</dbReference>
<organism evidence="4 5">
    <name type="scientific">Lactuca virosa</name>
    <dbReference type="NCBI Taxonomy" id="75947"/>
    <lineage>
        <taxon>Eukaryota</taxon>
        <taxon>Viridiplantae</taxon>
        <taxon>Streptophyta</taxon>
        <taxon>Embryophyta</taxon>
        <taxon>Tracheophyta</taxon>
        <taxon>Spermatophyta</taxon>
        <taxon>Magnoliopsida</taxon>
        <taxon>eudicotyledons</taxon>
        <taxon>Gunneridae</taxon>
        <taxon>Pentapetalae</taxon>
        <taxon>asterids</taxon>
        <taxon>campanulids</taxon>
        <taxon>Asterales</taxon>
        <taxon>Asteraceae</taxon>
        <taxon>Cichorioideae</taxon>
        <taxon>Cichorieae</taxon>
        <taxon>Lactucinae</taxon>
        <taxon>Lactuca</taxon>
    </lineage>
</organism>
<evidence type="ECO:0000313" key="4">
    <source>
        <dbReference type="EMBL" id="CAH1428075.1"/>
    </source>
</evidence>
<evidence type="ECO:0000259" key="3">
    <source>
        <dbReference type="PROSITE" id="PS50086"/>
    </source>
</evidence>
<dbReference type="InterPro" id="IPR000195">
    <property type="entry name" value="Rab-GAP-TBC_dom"/>
</dbReference>
<gene>
    <name evidence="4" type="ORF">LVIROSA_LOCUS15028</name>
</gene>
<name>A0AAU9MP29_9ASTR</name>
<evidence type="ECO:0000256" key="2">
    <source>
        <dbReference type="SAM" id="Phobius"/>
    </source>
</evidence>